<dbReference type="InterPro" id="IPR052254">
    <property type="entry name" value="CUL4-DDB1_E3_ligase_receptor"/>
</dbReference>
<dbReference type="Gene3D" id="2.130.10.10">
    <property type="entry name" value="YVTN repeat-like/Quinoprotein amine dehydrogenase"/>
    <property type="match status" value="1"/>
</dbReference>
<proteinExistence type="predicted"/>
<dbReference type="EMBL" id="JAZDWU010000010">
    <property type="protein sequence ID" value="KAK9989519.1"/>
    <property type="molecule type" value="Genomic_DNA"/>
</dbReference>
<dbReference type="PANTHER" id="PTHR44472:SF1">
    <property type="entry name" value="DDB1 AND CUL4 ASSOCIATED FACTOR 4"/>
    <property type="match status" value="1"/>
</dbReference>
<reference evidence="4 5" key="1">
    <citation type="submission" date="2024-01" db="EMBL/GenBank/DDBJ databases">
        <title>A telomere-to-telomere, gap-free genome of sweet tea (Lithocarpus litseifolius).</title>
        <authorList>
            <person name="Zhou J."/>
        </authorList>
    </citation>
    <scope>NUCLEOTIDE SEQUENCE [LARGE SCALE GENOMIC DNA]</scope>
    <source>
        <strain evidence="4">Zhou-2022a</strain>
        <tissue evidence="4">Leaf</tissue>
    </source>
</reference>
<keyword evidence="1 3" id="KW-0853">WD repeat</keyword>
<dbReference type="AlphaFoldDB" id="A0AAW2BXC5"/>
<organism evidence="4 5">
    <name type="scientific">Lithocarpus litseifolius</name>
    <dbReference type="NCBI Taxonomy" id="425828"/>
    <lineage>
        <taxon>Eukaryota</taxon>
        <taxon>Viridiplantae</taxon>
        <taxon>Streptophyta</taxon>
        <taxon>Embryophyta</taxon>
        <taxon>Tracheophyta</taxon>
        <taxon>Spermatophyta</taxon>
        <taxon>Magnoliopsida</taxon>
        <taxon>eudicotyledons</taxon>
        <taxon>Gunneridae</taxon>
        <taxon>Pentapetalae</taxon>
        <taxon>rosids</taxon>
        <taxon>fabids</taxon>
        <taxon>Fagales</taxon>
        <taxon>Fagaceae</taxon>
        <taxon>Lithocarpus</taxon>
    </lineage>
</organism>
<evidence type="ECO:0000256" key="1">
    <source>
        <dbReference type="ARBA" id="ARBA00022574"/>
    </source>
</evidence>
<sequence>MGIFGFGFRERSERELREEREKINGDEVGVGDMSVVANQVGSRSRFSFGSTASATHAGFDRFSLHTPPPRFTILNLKQQHNTIQTPSFSEAMPQDLPGFYYDKEKNRYFPIKGPIPGSSRSSSVAIAQETTPKSTRALNLCRRTGLRASRLLQVRELYGNVIPFSKGKCNFKEEIQRIQVSQPVVWKYGGTDKIVNSALEQIRIDVQTLEGQTEMDVLLAGGVHGSLSFVEVGKVQQFDYGVKCMPDRVWPKVKEDQAECGRTPGHIWRPAGSLLQMPSNISCIKMFGKHSPSMDDGSNVQDAITSTLGSETSGGSLYIVKLTEPLDLNSSISSISQRIHEVATFNCTIWTADYNFNRSRAVIGTNLGAALVDLETGMASWVCRSKSDVFAQQIVHSGNTILCGLRNGAIVTVDVRDKRESSSVRFIRHRIPWSPLDKTVGDSGRQWFKLSGNIYPSCTVKMPSSISCLVSLQFDDNYFLASSMDGSVKLYDHRLIQRGAVQSYEGHVNSHTRIQLGIDPSEKFVMSGGEDCNLRLWSIKSGEMLFEDKFSDSVLSTVCWHRAERPMRVGDERKNYKEYLYQQSYGLGTWLGSHEGLFYMHWP</sequence>
<protein>
    <submittedName>
        <fullName evidence="4">Uncharacterized protein</fullName>
    </submittedName>
</protein>
<dbReference type="PROSITE" id="PS50082">
    <property type="entry name" value="WD_REPEATS_2"/>
    <property type="match status" value="1"/>
</dbReference>
<dbReference type="InterPro" id="IPR015943">
    <property type="entry name" value="WD40/YVTN_repeat-like_dom_sf"/>
</dbReference>
<dbReference type="Pfam" id="PF00400">
    <property type="entry name" value="WD40"/>
    <property type="match status" value="2"/>
</dbReference>
<comment type="caution">
    <text evidence="4">The sequence shown here is derived from an EMBL/GenBank/DDBJ whole genome shotgun (WGS) entry which is preliminary data.</text>
</comment>
<keyword evidence="5" id="KW-1185">Reference proteome</keyword>
<name>A0AAW2BXC5_9ROSI</name>
<accession>A0AAW2BXC5</accession>
<dbReference type="InterPro" id="IPR036322">
    <property type="entry name" value="WD40_repeat_dom_sf"/>
</dbReference>
<evidence type="ECO:0000313" key="4">
    <source>
        <dbReference type="EMBL" id="KAK9989519.1"/>
    </source>
</evidence>
<dbReference type="Proteomes" id="UP001459277">
    <property type="component" value="Unassembled WGS sequence"/>
</dbReference>
<keyword evidence="2" id="KW-0677">Repeat</keyword>
<dbReference type="SUPFAM" id="SSF50978">
    <property type="entry name" value="WD40 repeat-like"/>
    <property type="match status" value="1"/>
</dbReference>
<evidence type="ECO:0000256" key="2">
    <source>
        <dbReference type="ARBA" id="ARBA00022737"/>
    </source>
</evidence>
<gene>
    <name evidence="4" type="ORF">SO802_029758</name>
</gene>
<dbReference type="InterPro" id="IPR001680">
    <property type="entry name" value="WD40_rpt"/>
</dbReference>
<dbReference type="PANTHER" id="PTHR44472">
    <property type="entry name" value="DDB1- AND CUL4-ASSOCIATED FACTOR 4-RELATED"/>
    <property type="match status" value="1"/>
</dbReference>
<evidence type="ECO:0000256" key="3">
    <source>
        <dbReference type="PROSITE-ProRule" id="PRU00221"/>
    </source>
</evidence>
<dbReference type="SMART" id="SM00320">
    <property type="entry name" value="WD40"/>
    <property type="match status" value="2"/>
</dbReference>
<evidence type="ECO:0000313" key="5">
    <source>
        <dbReference type="Proteomes" id="UP001459277"/>
    </source>
</evidence>
<feature type="repeat" description="WD" evidence="3">
    <location>
        <begin position="516"/>
        <end position="547"/>
    </location>
</feature>